<reference evidence="1 2" key="1">
    <citation type="journal article" date="2011" name="J. Bacteriol.">
        <title>Genome sequence of Helicobacter bizzozeronii strain CIII-1, an isolate from human gastric mucosa.</title>
        <authorList>
            <person name="Schott T."/>
            <person name="Rossi M."/>
            <person name="Hanninen M.L."/>
        </authorList>
    </citation>
    <scope>NUCLEOTIDE SEQUENCE [LARGE SCALE GENOMIC DNA]</scope>
    <source>
        <strain evidence="1 2">CIII-1</strain>
    </source>
</reference>
<organism evidence="1 2">
    <name type="scientific">Helicobacter bizzozeronii (strain CIII-1)</name>
    <dbReference type="NCBI Taxonomy" id="1002804"/>
    <lineage>
        <taxon>Bacteria</taxon>
        <taxon>Pseudomonadati</taxon>
        <taxon>Campylobacterota</taxon>
        <taxon>Epsilonproteobacteria</taxon>
        <taxon>Campylobacterales</taxon>
        <taxon>Helicobacteraceae</taxon>
        <taxon>Helicobacter</taxon>
    </lineage>
</organism>
<keyword evidence="1" id="KW-0614">Plasmid</keyword>
<protein>
    <submittedName>
        <fullName evidence="1">Uncharacterized protein</fullName>
    </submittedName>
</protein>
<dbReference type="KEGG" id="hbi:HBZC1_p0610"/>
<gene>
    <name evidence="1" type="ordered locus">HBZC1_p0610</name>
</gene>
<dbReference type="AlphaFoldDB" id="F8KUK6"/>
<dbReference type="EMBL" id="FR871758">
    <property type="protein sequence ID" value="CCB80941.1"/>
    <property type="molecule type" value="Genomic_DNA"/>
</dbReference>
<geneLocation type="plasmid" evidence="1 2">
    <name>phbz1</name>
</geneLocation>
<name>F8KUK6_HELBC</name>
<keyword evidence="2" id="KW-1185">Reference proteome</keyword>
<evidence type="ECO:0000313" key="2">
    <source>
        <dbReference type="Proteomes" id="UP000008387"/>
    </source>
</evidence>
<dbReference type="Proteomes" id="UP000008387">
    <property type="component" value="Plasmid phbz1"/>
</dbReference>
<sequence length="42" mass="4876">MRVVWHSYSPFCPISVARYARKSVFKDYSKAMQYCQKPTTGG</sequence>
<dbReference type="HOGENOM" id="CLU_3252417_0_0_7"/>
<proteinExistence type="predicted"/>
<accession>F8KUK6</accession>
<evidence type="ECO:0000313" key="1">
    <source>
        <dbReference type="EMBL" id="CCB80941.1"/>
    </source>
</evidence>